<evidence type="ECO:0000313" key="2">
    <source>
        <dbReference type="Proteomes" id="UP001174839"/>
    </source>
</evidence>
<dbReference type="RefSeq" id="WP_289725400.1">
    <property type="nucleotide sequence ID" value="NZ_JAUDUY010000005.1"/>
</dbReference>
<accession>A0ABT7WGI9</accession>
<comment type="caution">
    <text evidence="1">The sequence shown here is derived from an EMBL/GenBank/DDBJ whole genome shotgun (WGS) entry which is preliminary data.</text>
</comment>
<name>A0ABT7WGI9_9FLAO</name>
<protein>
    <recommendedName>
        <fullName evidence="3">Inhibitor of g-type lysozyme</fullName>
    </recommendedName>
</protein>
<keyword evidence="2" id="KW-1185">Reference proteome</keyword>
<dbReference type="Proteomes" id="UP001174839">
    <property type="component" value="Unassembled WGS sequence"/>
</dbReference>
<evidence type="ECO:0000313" key="1">
    <source>
        <dbReference type="EMBL" id="MDM9632039.1"/>
    </source>
</evidence>
<gene>
    <name evidence="1" type="ORF">QU605_11175</name>
</gene>
<organism evidence="1 2">
    <name type="scientific">Robiginitalea aurantiaca</name>
    <dbReference type="NCBI Taxonomy" id="3056915"/>
    <lineage>
        <taxon>Bacteria</taxon>
        <taxon>Pseudomonadati</taxon>
        <taxon>Bacteroidota</taxon>
        <taxon>Flavobacteriia</taxon>
        <taxon>Flavobacteriales</taxon>
        <taxon>Flavobacteriaceae</taxon>
        <taxon>Robiginitalea</taxon>
    </lineage>
</organism>
<dbReference type="PROSITE" id="PS51257">
    <property type="entry name" value="PROKAR_LIPOPROTEIN"/>
    <property type="match status" value="1"/>
</dbReference>
<dbReference type="Gene3D" id="2.60.120.380">
    <property type="match status" value="1"/>
</dbReference>
<proteinExistence type="predicted"/>
<evidence type="ECO:0008006" key="3">
    <source>
        <dbReference type="Google" id="ProtNLM"/>
    </source>
</evidence>
<dbReference type="EMBL" id="JAUDUY010000005">
    <property type="protein sequence ID" value="MDM9632039.1"/>
    <property type="molecule type" value="Genomic_DNA"/>
</dbReference>
<sequence length="189" mass="20415">MKRNDYLIPMALLLAISLTSCKQDTKDKINQAQEAVVEETKEAAKTVGDAAEKAGEAVGEAAEKAGEAVGDAAEAVKDEIKKVRIQFDSGANSKTIESSISGRETVDYVLNGQEGQYMNISMATQHGATYFNVMEPGEAYVAIYNGSTSGNQFEGTAAKSGDYTIRVYMMRSAARRGETADYRLEMIVE</sequence>
<reference evidence="1" key="1">
    <citation type="submission" date="2023-06" db="EMBL/GenBank/DDBJ databases">
        <title>Robiginitalea aurantiacus sp. nov. and Algoriphagus sediminis sp. nov., isolated from coastal sediment.</title>
        <authorList>
            <person name="Zhou Z.Y."/>
            <person name="An J."/>
            <person name="Jia Y.W."/>
            <person name="Du Z.J."/>
        </authorList>
    </citation>
    <scope>NUCLEOTIDE SEQUENCE</scope>
    <source>
        <strain evidence="1">M39</strain>
    </source>
</reference>